<keyword evidence="2" id="KW-1185">Reference proteome</keyword>
<dbReference type="RefSeq" id="XP_045961414.1">
    <property type="nucleotide sequence ID" value="XM_046101992.1"/>
</dbReference>
<evidence type="ECO:0000313" key="2">
    <source>
        <dbReference type="Proteomes" id="UP000758603"/>
    </source>
</evidence>
<dbReference type="GeneID" id="70130884"/>
<accession>A0A9P8USE7</accession>
<dbReference type="AlphaFoldDB" id="A0A9P8USE7"/>
<evidence type="ECO:0000313" key="1">
    <source>
        <dbReference type="EMBL" id="KAH6657180.1"/>
    </source>
</evidence>
<dbReference type="EMBL" id="JAGPXC010000002">
    <property type="protein sequence ID" value="KAH6657180.1"/>
    <property type="molecule type" value="Genomic_DNA"/>
</dbReference>
<sequence length="221" mass="25513">MDRGQYSTIERGTSHWDHWNTATRRGHQWLFGKLSRLSPPQATNRNQRKSSTVNSISIHYPPSVLSARSIKIHDMELMRAFLPDRANRDSNAKYSHYLLIVTPQQHTVNLSFVETLSVLLPRQLLQFPPPVVRSGRFPARPRNRSLYETCQMLVRDHGNRPTNYSLRYRRLTVTCRCKTLGLEESSSSFQNVFRSKGGSDNNKSTRFSNAFQRGSRSLCQC</sequence>
<reference evidence="1" key="1">
    <citation type="journal article" date="2021" name="Nat. Commun.">
        <title>Genetic determinants of endophytism in the Arabidopsis root mycobiome.</title>
        <authorList>
            <person name="Mesny F."/>
            <person name="Miyauchi S."/>
            <person name="Thiergart T."/>
            <person name="Pickel B."/>
            <person name="Atanasova L."/>
            <person name="Karlsson M."/>
            <person name="Huettel B."/>
            <person name="Barry K.W."/>
            <person name="Haridas S."/>
            <person name="Chen C."/>
            <person name="Bauer D."/>
            <person name="Andreopoulos W."/>
            <person name="Pangilinan J."/>
            <person name="LaButti K."/>
            <person name="Riley R."/>
            <person name="Lipzen A."/>
            <person name="Clum A."/>
            <person name="Drula E."/>
            <person name="Henrissat B."/>
            <person name="Kohler A."/>
            <person name="Grigoriev I.V."/>
            <person name="Martin F.M."/>
            <person name="Hacquard S."/>
        </authorList>
    </citation>
    <scope>NUCLEOTIDE SEQUENCE</scope>
    <source>
        <strain evidence="1">MPI-SDFR-AT-0073</strain>
    </source>
</reference>
<proteinExistence type="predicted"/>
<protein>
    <submittedName>
        <fullName evidence="1">Uncharacterized protein</fullName>
    </submittedName>
</protein>
<gene>
    <name evidence="1" type="ORF">BKA67DRAFT_554504</name>
</gene>
<comment type="caution">
    <text evidence="1">The sequence shown here is derived from an EMBL/GenBank/DDBJ whole genome shotgun (WGS) entry which is preliminary data.</text>
</comment>
<dbReference type="Proteomes" id="UP000758603">
    <property type="component" value="Unassembled WGS sequence"/>
</dbReference>
<name>A0A9P8USE7_9PEZI</name>
<organism evidence="1 2">
    <name type="scientific">Truncatella angustata</name>
    <dbReference type="NCBI Taxonomy" id="152316"/>
    <lineage>
        <taxon>Eukaryota</taxon>
        <taxon>Fungi</taxon>
        <taxon>Dikarya</taxon>
        <taxon>Ascomycota</taxon>
        <taxon>Pezizomycotina</taxon>
        <taxon>Sordariomycetes</taxon>
        <taxon>Xylariomycetidae</taxon>
        <taxon>Amphisphaeriales</taxon>
        <taxon>Sporocadaceae</taxon>
        <taxon>Truncatella</taxon>
    </lineage>
</organism>